<evidence type="ECO:0000256" key="1">
    <source>
        <dbReference type="SAM" id="MobiDB-lite"/>
    </source>
</evidence>
<reference evidence="3" key="1">
    <citation type="submission" date="2018-02" db="EMBL/GenBank/DDBJ databases">
        <authorList>
            <person name="Cohen D.B."/>
            <person name="Kent A.D."/>
        </authorList>
    </citation>
    <scope>NUCLEOTIDE SEQUENCE</scope>
</reference>
<dbReference type="InterPro" id="IPR043502">
    <property type="entry name" value="DNA/RNA_pol_sf"/>
</dbReference>
<proteinExistence type="predicted"/>
<evidence type="ECO:0000313" key="3">
    <source>
        <dbReference type="EMBL" id="SPD33988.1"/>
    </source>
</evidence>
<dbReference type="InterPro" id="IPR013103">
    <property type="entry name" value="RVT_2"/>
</dbReference>
<organism evidence="3">
    <name type="scientific">Fagus sylvatica</name>
    <name type="common">Beechnut</name>
    <dbReference type="NCBI Taxonomy" id="28930"/>
    <lineage>
        <taxon>Eukaryota</taxon>
        <taxon>Viridiplantae</taxon>
        <taxon>Streptophyta</taxon>
        <taxon>Embryophyta</taxon>
        <taxon>Tracheophyta</taxon>
        <taxon>Spermatophyta</taxon>
        <taxon>Magnoliopsida</taxon>
        <taxon>eudicotyledons</taxon>
        <taxon>Gunneridae</taxon>
        <taxon>Pentapetalae</taxon>
        <taxon>rosids</taxon>
        <taxon>fabids</taxon>
        <taxon>Fagales</taxon>
        <taxon>Fagaceae</taxon>
        <taxon>Fagus</taxon>
    </lineage>
</organism>
<dbReference type="CDD" id="cd09272">
    <property type="entry name" value="RNase_HI_RT_Ty1"/>
    <property type="match status" value="1"/>
</dbReference>
<feature type="region of interest" description="Disordered" evidence="1">
    <location>
        <begin position="177"/>
        <end position="209"/>
    </location>
</feature>
<dbReference type="PANTHER" id="PTHR47481">
    <property type="match status" value="1"/>
</dbReference>
<dbReference type="Pfam" id="PF07727">
    <property type="entry name" value="RVT_2"/>
    <property type="match status" value="1"/>
</dbReference>
<dbReference type="SUPFAM" id="SSF56672">
    <property type="entry name" value="DNA/RNA polymerases"/>
    <property type="match status" value="1"/>
</dbReference>
<feature type="compositionally biased region" description="Gly residues" evidence="1">
    <location>
        <begin position="196"/>
        <end position="206"/>
    </location>
</feature>
<dbReference type="Pfam" id="PF14223">
    <property type="entry name" value="Retrotran_gag_2"/>
    <property type="match status" value="1"/>
</dbReference>
<gene>
    <name evidence="3" type="ORF">FSB_LOCUS61870</name>
</gene>
<dbReference type="AlphaFoldDB" id="A0A2N9JAS4"/>
<dbReference type="EMBL" id="OIVN01006483">
    <property type="protein sequence ID" value="SPD33988.1"/>
    <property type="molecule type" value="Genomic_DNA"/>
</dbReference>
<feature type="domain" description="Reverse transcriptase Ty1/copia-type" evidence="2">
    <location>
        <begin position="419"/>
        <end position="634"/>
    </location>
</feature>
<accession>A0A2N9JAS4</accession>
<evidence type="ECO:0000259" key="2">
    <source>
        <dbReference type="Pfam" id="PF07727"/>
    </source>
</evidence>
<sequence>MAAEPSSTLLPFNTLIHMVTIKLSSSNYLLWKSQLLPLLESQELIGHVDGTLEPPPRFAPANFQTPNIKHLAWKQTDQRLLSLLLSSLTEEAMAKVVGLTTSREVWIALENTFSHRSKAREIRLKDDLQLMKRGTRTVSEYACAFKAICDQLHAIGQAVDGTDKPAVLSVAAFVASNRNSQKPNQRNHSSRNPQGRTGGHGKGQGCFSGKRPPRCQICRVKGHYADRCRQRYDHHGHAPEAQLAEALTSSYSISGNEASDWYLDTGASAHMTSAHSNLDQSTSYTGKDCVIVGNGASLPITHTGTISPSPDLKLQLLLMQVHLCRTRPPARLLLSSSLSYLSLFALLFPLLRQAPIPMLTRAKADIFKTRHPAHLGLVESSGLLSALLASTEPKGFKSAAKNPEWLAAMDEEIQTLQSNRTWILVPRPANTNIMGSKWVFRTKYLPNGSIERLKARLVAKGYTQVPGLDHTDTFSPIIYATTVCVVLSLAVTNKWPLRQLDVKNVFLNGHLTEHVYMEQPPGYIDPRFPNHICQLKKALYGLKQAPRAWFQRFSSFLLQLGFYCSRADTSLFVFHKHSNIIYLLLYVDDIIITGNNPSLLENFTCKLNSEFATKDLGSLSYFLGLEATPTTDGLFIRCPDTRCPTSGYSIYLGDNLVSWNAKKHPTVSRSSFSHSQPPLLLCDNKSAIFLSSNPVSHKRAKHVELDYHFLRELVLAGKLRTQYVPSHLQVADIFTKSVSQPLFEFFRSKLHVRSNPTLSLRGSVEDHVKDPLP</sequence>
<protein>
    <recommendedName>
        <fullName evidence="2">Reverse transcriptase Ty1/copia-type domain-containing protein</fullName>
    </recommendedName>
</protein>
<feature type="compositionally biased region" description="Polar residues" evidence="1">
    <location>
        <begin position="177"/>
        <end position="194"/>
    </location>
</feature>
<dbReference type="PANTHER" id="PTHR47481:SF35">
    <property type="entry name" value="ZINC FINGER, CCHC-TYPE-RELATED"/>
    <property type="match status" value="1"/>
</dbReference>
<name>A0A2N9JAS4_FAGSY</name>